<keyword evidence="4" id="KW-0547">Nucleotide-binding</keyword>
<dbReference type="InterPro" id="IPR036187">
    <property type="entry name" value="DNA_mismatch_repair_MutS_sf"/>
</dbReference>
<comment type="subunit">
    <text evidence="10">Heterodimer consisting of MSH2-MSH3 (MutS beta). Forms a ternary complex with MutL alpha (MLH1-PMS1).</text>
</comment>
<dbReference type="SMART" id="SM00534">
    <property type="entry name" value="MUTSac"/>
    <property type="match status" value="1"/>
</dbReference>
<sequence length="990" mass="110540">MKRSKQATLSRFFKKPKTGADAVHTEAVIGKKPTDSGSPAEQKDAKSPQQVTDEPPLEPVTVTTDVVAMDTQPDLSIGSEINSKSRPKSLASFKSGKSINTDHNPELKQKFRAKLELVRNKNDEDLPVITKKTKLNATEFQWYEIKKQHRDTLLFVQVGYKYHIYGDDAEIAHAQTRLFLSPGITNLKDIGNDGVVQQGSKYIKLAYSSFPVHRIDFYTKQLVEKGFKVGHVQQMEVAALKNVENKKGPMIRELTNTFTKGTYIESGNGGSVNDVQYSSYLVALHESKGDKPTVTLLATEVSTGDVIWDSFNDDYVKSELEIRLLTLAPCEILNCGVSSSTLKMCQKYMHRNKGRLAEMNVLEEEVEDPDAQVALFFEGKANAGTCSTVLELPAMVKTLILATSRYLTHCKLDSLFLLTNNFTRYTGSYMRLSANTVASLELFANTTDHTAKGSLFWVLNRCLTVFGSRELKKWVSRPLTDRTAILQRLSAVEAIIKSIYGAESDELTTLINKLVKLLKPIPDLSKMLMRLHYGQLNRKEVYLLLRELLFVAQEFKPGSGDKYIDTNPVLGEIFNSLGIHVSDIEKLLEEINPDAARQDEALTFFVTDPPSLVDRKKDLKKVEAELQIELLALRAELNRPKLQYSSVAGIDYLIEVANKDTKKLPLEWTKISGTKSVSRFRTPTLNSLVKRHEYCVEKLKAACDIEFNMFRSRCATHYEFFRSMVVAMSQFDCLFALAKVSGQSGWVKADYVDEGGIDLKDSRHVITEKLMTNYISNDIKIRCPTVVTGPNMGGKSSLVRQIALSVLLAHIGCYVPASKAQIPITDSILCRMGAQDNIMSGQSTFMVELCECAEILRNATSKSLVLLDEIGRGTTTTDGIAIAHSVLKHFIELEALTLFITHYPLGQLLDSEDSNKCDLVHMDITNTNPPIFTYKMKPGSATDSYGLNVAGLAGIPQAIINRAEEMGKDMKHDVMYQEGVRMLTDIKKVM</sequence>
<evidence type="ECO:0000256" key="10">
    <source>
        <dbReference type="ARBA" id="ARBA00025902"/>
    </source>
</evidence>
<dbReference type="InterPro" id="IPR045076">
    <property type="entry name" value="MutS"/>
</dbReference>
<evidence type="ECO:0000256" key="2">
    <source>
        <dbReference type="ARBA" id="ARBA00007094"/>
    </source>
</evidence>
<dbReference type="VEuPathDB" id="FungiDB:YALI0_A09724g"/>
<dbReference type="Gene3D" id="3.40.1170.10">
    <property type="entry name" value="DNA repair protein MutS, domain I"/>
    <property type="match status" value="1"/>
</dbReference>
<accession>A0A1D8N489</accession>
<evidence type="ECO:0000256" key="8">
    <source>
        <dbReference type="ARBA" id="ARBA00023204"/>
    </source>
</evidence>
<dbReference type="InterPro" id="IPR000432">
    <property type="entry name" value="DNA_mismatch_repair_MutS_C"/>
</dbReference>
<dbReference type="InterPro" id="IPR036678">
    <property type="entry name" value="MutS_con_dom_sf"/>
</dbReference>
<proteinExistence type="inferred from homology"/>
<dbReference type="VEuPathDB" id="FungiDB:YALI1_A09522g"/>
<evidence type="ECO:0000259" key="14">
    <source>
        <dbReference type="PROSITE" id="PS00486"/>
    </source>
</evidence>
<keyword evidence="5" id="KW-0227">DNA damage</keyword>
<dbReference type="PANTHER" id="PTHR11361">
    <property type="entry name" value="DNA MISMATCH REPAIR PROTEIN MUTS FAMILY MEMBER"/>
    <property type="match status" value="1"/>
</dbReference>
<reference evidence="16 18" key="2">
    <citation type="submission" date="2018-07" db="EMBL/GenBank/DDBJ databases">
        <title>Draft Genome Assemblies for Five Robust Yarrowia lipolytica Strains Exhibiting High Lipid Production and Pentose Sugar Utilization and Sugar Alcohol Secretion from Undetoxified Lignocellulosic Biomass Hydrolysates.</title>
        <authorList>
            <consortium name="DOE Joint Genome Institute"/>
            <person name="Walker C."/>
            <person name="Ryu S."/>
            <person name="Na H."/>
            <person name="Zane M."/>
            <person name="LaButti K."/>
            <person name="Lipzen A."/>
            <person name="Haridas S."/>
            <person name="Barry K."/>
            <person name="Grigoriev I.V."/>
            <person name="Quarterman J."/>
            <person name="Slininger P."/>
            <person name="Dien B."/>
            <person name="Trinh C.T."/>
        </authorList>
    </citation>
    <scope>NUCLEOTIDE SEQUENCE [LARGE SCALE GENOMIC DNA]</scope>
    <source>
        <strain evidence="16 18">YB392</strain>
    </source>
</reference>
<dbReference type="KEGG" id="yli:2906382"/>
<dbReference type="GO" id="GO:0006298">
    <property type="term" value="P:mismatch repair"/>
    <property type="evidence" value="ECO:0007669"/>
    <property type="project" value="InterPro"/>
</dbReference>
<dbReference type="GO" id="GO:0006312">
    <property type="term" value="P:mitotic recombination"/>
    <property type="evidence" value="ECO:0007669"/>
    <property type="project" value="TreeGrafter"/>
</dbReference>
<dbReference type="GO" id="GO:0005634">
    <property type="term" value="C:nucleus"/>
    <property type="evidence" value="ECO:0007669"/>
    <property type="project" value="UniProtKB-SubCell"/>
</dbReference>
<dbReference type="FunFam" id="1.10.1420.10:FF:000004">
    <property type="entry name" value="DNA mismatch repair protein Msh3"/>
    <property type="match status" value="1"/>
</dbReference>
<dbReference type="SUPFAM" id="SSF55271">
    <property type="entry name" value="DNA repair protein MutS, domain I"/>
    <property type="match status" value="1"/>
</dbReference>
<dbReference type="InterPro" id="IPR007695">
    <property type="entry name" value="DNA_mismatch_repair_MutS-lik_N"/>
</dbReference>
<dbReference type="PIRSF" id="PIRSF037677">
    <property type="entry name" value="DNA_mis_repair_Msh6"/>
    <property type="match status" value="1"/>
</dbReference>
<dbReference type="AlphaFoldDB" id="A0A1D8N489"/>
<evidence type="ECO:0000256" key="11">
    <source>
        <dbReference type="ARBA" id="ARBA00029792"/>
    </source>
</evidence>
<evidence type="ECO:0000256" key="1">
    <source>
        <dbReference type="ARBA" id="ARBA00004123"/>
    </source>
</evidence>
<reference evidence="15 17" key="1">
    <citation type="journal article" date="2016" name="PLoS ONE">
        <title>Sequence Assembly of Yarrowia lipolytica Strain W29/CLIB89 Shows Transposable Element Diversity.</title>
        <authorList>
            <person name="Magnan C."/>
            <person name="Yu J."/>
            <person name="Chang I."/>
            <person name="Jahn E."/>
            <person name="Kanomata Y."/>
            <person name="Wu J."/>
            <person name="Zeller M."/>
            <person name="Oakes M."/>
            <person name="Baldi P."/>
            <person name="Sandmeyer S."/>
        </authorList>
    </citation>
    <scope>NUCLEOTIDE SEQUENCE [LARGE SCALE GENOMIC DNA]</scope>
    <source>
        <strain evidence="15">CLIB89</strain>
        <strain evidence="17">CLIB89(W29)</strain>
    </source>
</reference>
<dbReference type="Pfam" id="PF00488">
    <property type="entry name" value="MutS_V"/>
    <property type="match status" value="1"/>
</dbReference>
<dbReference type="SUPFAM" id="SSF52540">
    <property type="entry name" value="P-loop containing nucleoside triphosphate hydrolases"/>
    <property type="match status" value="1"/>
</dbReference>
<dbReference type="SMR" id="A0A1D8N489"/>
<evidence type="ECO:0000256" key="3">
    <source>
        <dbReference type="ARBA" id="ARBA00022151"/>
    </source>
</evidence>
<organism evidence="15 17">
    <name type="scientific">Yarrowia lipolytica</name>
    <name type="common">Candida lipolytica</name>
    <dbReference type="NCBI Taxonomy" id="4952"/>
    <lineage>
        <taxon>Eukaryota</taxon>
        <taxon>Fungi</taxon>
        <taxon>Dikarya</taxon>
        <taxon>Ascomycota</taxon>
        <taxon>Saccharomycotina</taxon>
        <taxon>Dipodascomycetes</taxon>
        <taxon>Dipodascales</taxon>
        <taxon>Dipodascales incertae sedis</taxon>
        <taxon>Yarrowia</taxon>
    </lineage>
</organism>
<evidence type="ECO:0000256" key="9">
    <source>
        <dbReference type="ARBA" id="ARBA00023242"/>
    </source>
</evidence>
<dbReference type="OMA" id="INMHAAR"/>
<dbReference type="Proteomes" id="UP000182444">
    <property type="component" value="Chromosome 1A"/>
</dbReference>
<gene>
    <name evidence="16" type="ORF">B0I71DRAFT_160648</name>
    <name evidence="15" type="ORF">YALI1_A09522g</name>
</gene>
<dbReference type="EMBL" id="CP017553">
    <property type="protein sequence ID" value="AOW00454.1"/>
    <property type="molecule type" value="Genomic_DNA"/>
</dbReference>
<dbReference type="InterPro" id="IPR016151">
    <property type="entry name" value="DNA_mismatch_repair_MutS_N"/>
</dbReference>
<dbReference type="Proteomes" id="UP000256601">
    <property type="component" value="Unassembled WGS sequence"/>
</dbReference>
<dbReference type="PANTHER" id="PTHR11361:SF122">
    <property type="entry name" value="DNA MISMATCH REPAIR PROTEIN MSH3"/>
    <property type="match status" value="1"/>
</dbReference>
<evidence type="ECO:0000313" key="15">
    <source>
        <dbReference type="EMBL" id="AOW00454.1"/>
    </source>
</evidence>
<dbReference type="Gene3D" id="3.30.420.110">
    <property type="entry name" value="MutS, connector domain"/>
    <property type="match status" value="1"/>
</dbReference>
<dbReference type="Gene3D" id="1.10.1420.10">
    <property type="match status" value="2"/>
</dbReference>
<evidence type="ECO:0000256" key="6">
    <source>
        <dbReference type="ARBA" id="ARBA00022840"/>
    </source>
</evidence>
<dbReference type="eggNOG" id="KOG0218">
    <property type="taxonomic scope" value="Eukaryota"/>
</dbReference>
<name>A0A1D8N489_YARLL</name>
<evidence type="ECO:0000313" key="16">
    <source>
        <dbReference type="EMBL" id="RDW23984.1"/>
    </source>
</evidence>
<evidence type="ECO:0000256" key="5">
    <source>
        <dbReference type="ARBA" id="ARBA00022763"/>
    </source>
</evidence>
<protein>
    <recommendedName>
        <fullName evidence="3 12">DNA mismatch repair protein MSH3</fullName>
    </recommendedName>
    <alternativeName>
        <fullName evidence="3 12">DNA mismatch repair protein MSH3</fullName>
    </alternativeName>
    <alternativeName>
        <fullName evidence="11">MutS protein homolog 3</fullName>
    </alternativeName>
</protein>
<dbReference type="Pfam" id="PF05190">
    <property type="entry name" value="MutS_IV"/>
    <property type="match status" value="1"/>
</dbReference>
<feature type="region of interest" description="Disordered" evidence="13">
    <location>
        <begin position="73"/>
        <end position="103"/>
    </location>
</feature>
<dbReference type="SMART" id="SM00533">
    <property type="entry name" value="MUTSd"/>
    <property type="match status" value="1"/>
</dbReference>
<dbReference type="GeneID" id="2906382"/>
<evidence type="ECO:0000256" key="12">
    <source>
        <dbReference type="ARBA" id="ARBA00073774"/>
    </source>
</evidence>
<keyword evidence="7" id="KW-0238">DNA-binding</keyword>
<evidence type="ECO:0000313" key="18">
    <source>
        <dbReference type="Proteomes" id="UP000256601"/>
    </source>
</evidence>
<dbReference type="Pfam" id="PF01624">
    <property type="entry name" value="MutS_I"/>
    <property type="match status" value="1"/>
</dbReference>
<dbReference type="InterPro" id="IPR017261">
    <property type="entry name" value="DNA_mismatch_repair_MutS/MSH"/>
</dbReference>
<evidence type="ECO:0000313" key="17">
    <source>
        <dbReference type="Proteomes" id="UP000182444"/>
    </source>
</evidence>
<keyword evidence="8" id="KW-0234">DNA repair</keyword>
<dbReference type="EMBL" id="KZ859055">
    <property type="protein sequence ID" value="RDW23984.1"/>
    <property type="molecule type" value="Genomic_DNA"/>
</dbReference>
<dbReference type="SUPFAM" id="SSF53150">
    <property type="entry name" value="DNA repair protein MutS, domain II"/>
    <property type="match status" value="1"/>
</dbReference>
<dbReference type="InterPro" id="IPR007696">
    <property type="entry name" value="DNA_mismatch_repair_MutS_core"/>
</dbReference>
<dbReference type="GO" id="GO:0030983">
    <property type="term" value="F:mismatched DNA binding"/>
    <property type="evidence" value="ECO:0007669"/>
    <property type="project" value="InterPro"/>
</dbReference>
<dbReference type="Pfam" id="PF05192">
    <property type="entry name" value="MutS_III"/>
    <property type="match status" value="1"/>
</dbReference>
<feature type="domain" description="DNA mismatch repair proteins mutS family" evidence="14">
    <location>
        <begin position="863"/>
        <end position="879"/>
    </location>
</feature>
<dbReference type="Gene3D" id="3.40.50.300">
    <property type="entry name" value="P-loop containing nucleotide triphosphate hydrolases"/>
    <property type="match status" value="1"/>
</dbReference>
<keyword evidence="9" id="KW-0539">Nucleus</keyword>
<evidence type="ECO:0000256" key="13">
    <source>
        <dbReference type="SAM" id="MobiDB-lite"/>
    </source>
</evidence>
<dbReference type="PROSITE" id="PS00486">
    <property type="entry name" value="DNA_MISMATCH_REPAIR_2"/>
    <property type="match status" value="1"/>
</dbReference>
<dbReference type="FunFam" id="3.30.420.110:FF:000010">
    <property type="entry name" value="DNA mismatch repair protein"/>
    <property type="match status" value="1"/>
</dbReference>
<dbReference type="SUPFAM" id="SSF48334">
    <property type="entry name" value="DNA repair protein MutS, domain III"/>
    <property type="match status" value="1"/>
</dbReference>
<keyword evidence="6" id="KW-0067">ATP-binding</keyword>
<dbReference type="InterPro" id="IPR027417">
    <property type="entry name" value="P-loop_NTPase"/>
</dbReference>
<comment type="subcellular location">
    <subcellularLocation>
        <location evidence="1">Nucleus</location>
    </subcellularLocation>
</comment>
<evidence type="ECO:0000256" key="7">
    <source>
        <dbReference type="ARBA" id="ARBA00023125"/>
    </source>
</evidence>
<comment type="similarity">
    <text evidence="2">Belongs to the DNA mismatch repair MutS family. MSH3 subfamily.</text>
</comment>
<dbReference type="InterPro" id="IPR007861">
    <property type="entry name" value="DNA_mismatch_repair_MutS_clamp"/>
</dbReference>
<feature type="region of interest" description="Disordered" evidence="13">
    <location>
        <begin position="1"/>
        <end position="60"/>
    </location>
</feature>
<evidence type="ECO:0000256" key="4">
    <source>
        <dbReference type="ARBA" id="ARBA00022741"/>
    </source>
</evidence>
<dbReference type="GO" id="GO:0005524">
    <property type="term" value="F:ATP binding"/>
    <property type="evidence" value="ECO:0007669"/>
    <property type="project" value="UniProtKB-KW"/>
</dbReference>
<dbReference type="GO" id="GO:0140664">
    <property type="term" value="F:ATP-dependent DNA damage sensor activity"/>
    <property type="evidence" value="ECO:0007669"/>
    <property type="project" value="InterPro"/>
</dbReference>